<sequence>MPRKPRYYLPDVPVHIVQRGHSREPIFFEAQDYATYAYWLGEGAQKYDIAIHAFVFMTNHIHLLVTPEDGIQISRLMQFIGRRYVPYLNHKYGRSGSAWEGRYKASLVQDEAYLFTVMRYIELNPVRAAMVVRPGQYRWSSFCHNAGVREISFLRFHSLYEKLGKTREDRHRAYCDMFEGTMDEADIKLIRESWQSGTPLGNDWFKERVQQRLQCKVGYARRGRPAKNGVKGL</sequence>
<dbReference type="RefSeq" id="WP_368382115.1">
    <property type="nucleotide sequence ID" value="NZ_JBFRYA010000011.1"/>
</dbReference>
<dbReference type="SMART" id="SM01321">
    <property type="entry name" value="Y1_Tnp"/>
    <property type="match status" value="1"/>
</dbReference>
<dbReference type="InterPro" id="IPR002686">
    <property type="entry name" value="Transposase_17"/>
</dbReference>
<dbReference type="PANTHER" id="PTHR34322:SF2">
    <property type="entry name" value="TRANSPOSASE IS200-LIKE DOMAIN-CONTAINING PROTEIN"/>
    <property type="match status" value="1"/>
</dbReference>
<feature type="domain" description="Transposase IS200-like" evidence="1">
    <location>
        <begin position="9"/>
        <end position="124"/>
    </location>
</feature>
<dbReference type="Proteomes" id="UP001557485">
    <property type="component" value="Unassembled WGS sequence"/>
</dbReference>
<comment type="caution">
    <text evidence="2">The sequence shown here is derived from an EMBL/GenBank/DDBJ whole genome shotgun (WGS) entry which is preliminary data.</text>
</comment>
<keyword evidence="3" id="KW-1185">Reference proteome</keyword>
<dbReference type="EMBL" id="JBFRYA010000011">
    <property type="protein sequence ID" value="MEX1669796.1"/>
    <property type="molecule type" value="Genomic_DNA"/>
</dbReference>
<reference evidence="2 3" key="1">
    <citation type="journal article" date="2011" name="Int. J. Syst. Evol. Microbiol.">
        <title>Zhongshania antarctica gen. nov., sp. nov. and Zhongshania guokunii sp. nov., gammaproteobacteria respectively isolated from coastal attached (fast) ice and surface seawater of the Antarctic.</title>
        <authorList>
            <person name="Li H.J."/>
            <person name="Zhang X.Y."/>
            <person name="Chen C.X."/>
            <person name="Zhang Y.J."/>
            <person name="Gao Z.M."/>
            <person name="Yu Y."/>
            <person name="Chen X.L."/>
            <person name="Chen B."/>
            <person name="Zhang Y.Z."/>
        </authorList>
    </citation>
    <scope>NUCLEOTIDE SEQUENCE [LARGE SCALE GENOMIC DNA]</scope>
    <source>
        <strain evidence="2 3">ZS6-22T</strain>
    </source>
</reference>
<protein>
    <submittedName>
        <fullName evidence="2">Transposase</fullName>
    </submittedName>
</protein>
<dbReference type="SUPFAM" id="SSF143422">
    <property type="entry name" value="Transposase IS200-like"/>
    <property type="match status" value="1"/>
</dbReference>
<dbReference type="Gene3D" id="3.30.70.1290">
    <property type="entry name" value="Transposase IS200-like"/>
    <property type="match status" value="1"/>
</dbReference>
<proteinExistence type="predicted"/>
<evidence type="ECO:0000313" key="3">
    <source>
        <dbReference type="Proteomes" id="UP001557485"/>
    </source>
</evidence>
<gene>
    <name evidence="2" type="ORF">AB4876_12825</name>
</gene>
<dbReference type="PANTHER" id="PTHR34322">
    <property type="entry name" value="TRANSPOSASE, Y1_TNP DOMAIN-CONTAINING"/>
    <property type="match status" value="1"/>
</dbReference>
<dbReference type="InterPro" id="IPR036515">
    <property type="entry name" value="Transposase_17_sf"/>
</dbReference>
<evidence type="ECO:0000259" key="1">
    <source>
        <dbReference type="SMART" id="SM01321"/>
    </source>
</evidence>
<dbReference type="Pfam" id="PF01797">
    <property type="entry name" value="Y1_Tnp"/>
    <property type="match status" value="1"/>
</dbReference>
<name>A0ABV3U7A1_9GAMM</name>
<organism evidence="2 3">
    <name type="scientific">Zhongshania guokunii</name>
    <dbReference type="NCBI Taxonomy" id="641783"/>
    <lineage>
        <taxon>Bacteria</taxon>
        <taxon>Pseudomonadati</taxon>
        <taxon>Pseudomonadota</taxon>
        <taxon>Gammaproteobacteria</taxon>
        <taxon>Cellvibrionales</taxon>
        <taxon>Spongiibacteraceae</taxon>
        <taxon>Zhongshania</taxon>
    </lineage>
</organism>
<evidence type="ECO:0000313" key="2">
    <source>
        <dbReference type="EMBL" id="MEX1669796.1"/>
    </source>
</evidence>
<accession>A0ABV3U7A1</accession>